<evidence type="ECO:0000313" key="2">
    <source>
        <dbReference type="Proteomes" id="UP000271162"/>
    </source>
</evidence>
<reference evidence="3" key="1">
    <citation type="submission" date="2017-02" db="UniProtKB">
        <authorList>
            <consortium name="WormBaseParasite"/>
        </authorList>
    </citation>
    <scope>IDENTIFICATION</scope>
</reference>
<evidence type="ECO:0000313" key="1">
    <source>
        <dbReference type="EMBL" id="VDL79430.1"/>
    </source>
</evidence>
<dbReference type="AlphaFoldDB" id="A0A0N4YGA7"/>
<organism evidence="3">
    <name type="scientific">Nippostrongylus brasiliensis</name>
    <name type="common">Rat hookworm</name>
    <dbReference type="NCBI Taxonomy" id="27835"/>
    <lineage>
        <taxon>Eukaryota</taxon>
        <taxon>Metazoa</taxon>
        <taxon>Ecdysozoa</taxon>
        <taxon>Nematoda</taxon>
        <taxon>Chromadorea</taxon>
        <taxon>Rhabditida</taxon>
        <taxon>Rhabditina</taxon>
        <taxon>Rhabditomorpha</taxon>
        <taxon>Strongyloidea</taxon>
        <taxon>Heligmosomidae</taxon>
        <taxon>Nippostrongylus</taxon>
    </lineage>
</organism>
<dbReference type="Proteomes" id="UP000271162">
    <property type="component" value="Unassembled WGS sequence"/>
</dbReference>
<sequence>MFQKAIRAIWKNSTAARHNSRRLLSCPSKSTHWDFRRHIEMSSELRRSHREEESSKTNGGDADTSAVLYRVRWDEYIKDWYIFYIVRVVHW</sequence>
<accession>A0A0N4YGA7</accession>
<protein>
    <submittedName>
        <fullName evidence="1 3">Uncharacterized protein</fullName>
    </submittedName>
</protein>
<gene>
    <name evidence="1" type="ORF">NBR_LOCUS15836</name>
</gene>
<dbReference type="WBParaSite" id="NBR_0001583501-mRNA-1">
    <property type="protein sequence ID" value="NBR_0001583501-mRNA-1"/>
    <property type="gene ID" value="NBR_0001583501"/>
</dbReference>
<keyword evidence="2" id="KW-1185">Reference proteome</keyword>
<evidence type="ECO:0000313" key="3">
    <source>
        <dbReference type="WBParaSite" id="NBR_0001583501-mRNA-1"/>
    </source>
</evidence>
<proteinExistence type="predicted"/>
<name>A0A0N4YGA7_NIPBR</name>
<dbReference type="EMBL" id="UYSL01021911">
    <property type="protein sequence ID" value="VDL79430.1"/>
    <property type="molecule type" value="Genomic_DNA"/>
</dbReference>
<reference evidence="1 2" key="2">
    <citation type="submission" date="2018-11" db="EMBL/GenBank/DDBJ databases">
        <authorList>
            <consortium name="Pathogen Informatics"/>
        </authorList>
    </citation>
    <scope>NUCLEOTIDE SEQUENCE [LARGE SCALE GENOMIC DNA]</scope>
</reference>